<dbReference type="RefSeq" id="WP_114794651.1">
    <property type="nucleotide sequence ID" value="NZ_QQZY01000001.1"/>
</dbReference>
<comment type="subcellular location">
    <subcellularLocation>
        <location evidence="1">Cell membrane</location>
        <topology evidence="1">Multi-pass membrane protein</topology>
    </subcellularLocation>
</comment>
<dbReference type="Proteomes" id="UP000254134">
    <property type="component" value="Unassembled WGS sequence"/>
</dbReference>
<feature type="transmembrane region" description="Helical" evidence="8">
    <location>
        <begin position="184"/>
        <end position="217"/>
    </location>
</feature>
<dbReference type="GO" id="GO:1903785">
    <property type="term" value="P:L-valine transmembrane transport"/>
    <property type="evidence" value="ECO:0007669"/>
    <property type="project" value="TreeGrafter"/>
</dbReference>
<evidence type="ECO:0000256" key="4">
    <source>
        <dbReference type="ARBA" id="ARBA00022475"/>
    </source>
</evidence>
<evidence type="ECO:0000256" key="7">
    <source>
        <dbReference type="ARBA" id="ARBA00023136"/>
    </source>
</evidence>
<accession>A0A7M2Z0E1</accession>
<dbReference type="OrthoDB" id="3181706at2"/>
<keyword evidence="7 8" id="KW-0472">Membrane</keyword>
<keyword evidence="3" id="KW-0813">Transport</keyword>
<feature type="transmembrane region" description="Helical" evidence="8">
    <location>
        <begin position="56"/>
        <end position="83"/>
    </location>
</feature>
<comment type="similarity">
    <text evidence="2">Belongs to the AzlC family.</text>
</comment>
<name>A0A7M2Z0E1_9ACTN</name>
<evidence type="ECO:0000256" key="1">
    <source>
        <dbReference type="ARBA" id="ARBA00004651"/>
    </source>
</evidence>
<dbReference type="AlphaFoldDB" id="A0A7M2Z0E1"/>
<dbReference type="InterPro" id="IPR011606">
    <property type="entry name" value="Brnchd-chn_aa_trnsp_permease"/>
</dbReference>
<reference evidence="9 10" key="1">
    <citation type="submission" date="2018-07" db="EMBL/GenBank/DDBJ databases">
        <title>High-quality-draft genome sequence of Gaiella occulta.</title>
        <authorList>
            <person name="Severino R."/>
            <person name="Froufe H.J.C."/>
            <person name="Rainey F.A."/>
            <person name="Barroso C."/>
            <person name="Albuquerque L."/>
            <person name="Lobo-Da-Cunha A."/>
            <person name="Da Costa M.S."/>
            <person name="Egas C."/>
        </authorList>
    </citation>
    <scope>NUCLEOTIDE SEQUENCE [LARGE SCALE GENOMIC DNA]</scope>
    <source>
        <strain evidence="9 10">F2-233</strain>
    </source>
</reference>
<dbReference type="PANTHER" id="PTHR34979">
    <property type="entry name" value="INNER MEMBRANE PROTEIN YGAZ"/>
    <property type="match status" value="1"/>
</dbReference>
<feature type="transmembrane region" description="Helical" evidence="8">
    <location>
        <begin position="160"/>
        <end position="178"/>
    </location>
</feature>
<comment type="caution">
    <text evidence="9">The sequence shown here is derived from an EMBL/GenBank/DDBJ whole genome shotgun (WGS) entry which is preliminary data.</text>
</comment>
<evidence type="ECO:0000256" key="6">
    <source>
        <dbReference type="ARBA" id="ARBA00022989"/>
    </source>
</evidence>
<evidence type="ECO:0000256" key="8">
    <source>
        <dbReference type="SAM" id="Phobius"/>
    </source>
</evidence>
<protein>
    <submittedName>
        <fullName evidence="9">Putative branched-chain amino acid permease (Azaleucine resistance)</fullName>
    </submittedName>
</protein>
<keyword evidence="6 8" id="KW-1133">Transmembrane helix</keyword>
<proteinExistence type="inferred from homology"/>
<gene>
    <name evidence="9" type="ORF">Gocc_0179</name>
</gene>
<keyword evidence="5 8" id="KW-0812">Transmembrane</keyword>
<dbReference type="GO" id="GO:0005886">
    <property type="term" value="C:plasma membrane"/>
    <property type="evidence" value="ECO:0007669"/>
    <property type="project" value="UniProtKB-SubCell"/>
</dbReference>
<evidence type="ECO:0000256" key="3">
    <source>
        <dbReference type="ARBA" id="ARBA00022448"/>
    </source>
</evidence>
<evidence type="ECO:0000256" key="5">
    <source>
        <dbReference type="ARBA" id="ARBA00022692"/>
    </source>
</evidence>
<reference evidence="10" key="2">
    <citation type="journal article" date="2019" name="MicrobiologyOpen">
        <title>High-quality draft genome sequence of Gaiella occulta isolated from a 150 meter deep mineral water borehole and comparison with the genome sequences of other deep-branching lineages of the phylum Actinobacteria.</title>
        <authorList>
            <person name="Severino R."/>
            <person name="Froufe H.J.C."/>
            <person name="Barroso C."/>
            <person name="Albuquerque L."/>
            <person name="Lobo-da-Cunha A."/>
            <person name="da Costa M.S."/>
            <person name="Egas C."/>
        </authorList>
    </citation>
    <scope>NUCLEOTIDE SEQUENCE [LARGE SCALE GENOMIC DNA]</scope>
    <source>
        <strain evidence="10">F2-233</strain>
    </source>
</reference>
<evidence type="ECO:0000256" key="2">
    <source>
        <dbReference type="ARBA" id="ARBA00010735"/>
    </source>
</evidence>
<sequence length="241" mass="24958">MARERARSPFSRGFRALAPLWLGVVPFGVAYAVTARGAGLTIIETQALSALVFAGSAQVSAAGLLGTGTAGVEIVLTTFLLNVRHVLYGLSLGRELPLTRRERPAAAFFLTDEAFGVVAAARERSFAFLLGAELSLFLTWNLATLAGALLGAAIPDPEKIGVDLIFPLAFLALLVPLVRTRVELAVAVASGALAYALAGALPGGLPILLTGVGGSLLGAWLTRGRPLDTSFHADDAAREVA</sequence>
<keyword evidence="10" id="KW-1185">Reference proteome</keyword>
<dbReference type="Pfam" id="PF03591">
    <property type="entry name" value="AzlC"/>
    <property type="match status" value="1"/>
</dbReference>
<dbReference type="PANTHER" id="PTHR34979:SF1">
    <property type="entry name" value="INNER MEMBRANE PROTEIN YGAZ"/>
    <property type="match status" value="1"/>
</dbReference>
<keyword evidence="4" id="KW-1003">Cell membrane</keyword>
<evidence type="ECO:0000313" key="10">
    <source>
        <dbReference type="Proteomes" id="UP000254134"/>
    </source>
</evidence>
<organism evidence="9 10">
    <name type="scientific">Gaiella occulta</name>
    <dbReference type="NCBI Taxonomy" id="1002870"/>
    <lineage>
        <taxon>Bacteria</taxon>
        <taxon>Bacillati</taxon>
        <taxon>Actinomycetota</taxon>
        <taxon>Thermoleophilia</taxon>
        <taxon>Gaiellales</taxon>
        <taxon>Gaiellaceae</taxon>
        <taxon>Gaiella</taxon>
    </lineage>
</organism>
<feature type="transmembrane region" description="Helical" evidence="8">
    <location>
        <begin position="127"/>
        <end position="153"/>
    </location>
</feature>
<evidence type="ECO:0000313" key="9">
    <source>
        <dbReference type="EMBL" id="RDI75760.1"/>
    </source>
</evidence>
<dbReference type="EMBL" id="QQZY01000001">
    <property type="protein sequence ID" value="RDI75760.1"/>
    <property type="molecule type" value="Genomic_DNA"/>
</dbReference>